<protein>
    <submittedName>
        <fullName evidence="3">Ankyrin and het domain protein</fullName>
    </submittedName>
</protein>
<evidence type="ECO:0000259" key="2">
    <source>
        <dbReference type="Pfam" id="PF06985"/>
    </source>
</evidence>
<gene>
    <name evidence="3" type="ORF">CGGC5_13931</name>
</gene>
<dbReference type="PANTHER" id="PTHR24148">
    <property type="entry name" value="ANKYRIN REPEAT DOMAIN-CONTAINING PROTEIN 39 HOMOLOG-RELATED"/>
    <property type="match status" value="1"/>
</dbReference>
<dbReference type="STRING" id="1213859.L2FFF1"/>
<dbReference type="AlphaFoldDB" id="L2FFF1"/>
<feature type="compositionally biased region" description="Polar residues" evidence="1">
    <location>
        <begin position="74"/>
        <end position="87"/>
    </location>
</feature>
<feature type="region of interest" description="Disordered" evidence="1">
    <location>
        <begin position="37"/>
        <end position="87"/>
    </location>
</feature>
<dbReference type="EMBL" id="KB021240">
    <property type="protein sequence ID" value="ELA24781.1"/>
    <property type="molecule type" value="Genomic_DNA"/>
</dbReference>
<dbReference type="HOGENOM" id="CLU_1315318_0_0_1"/>
<feature type="domain" description="Heterokaryon incompatibility" evidence="2">
    <location>
        <begin position="129"/>
        <end position="207"/>
    </location>
</feature>
<sequence length="209" mass="23817">MSGTFDTATESKAPSVDSISRPSFNLYWPSSVNFIEEDAPTDHAADITDTPDGPAKTGEEAESEHEPAAECPLPQTQTNEAPELTSQREYSQLGNGEIRLLKLHRGDYDEDLLCELQNAELSSQSKPDYEALSYTWADNTGDKTESEHIWIIHMSWTDRLRITRNCANALRRLRYLDRTRTLWVDSICINQRNVEERSHQVSKMRDITI</sequence>
<dbReference type="PANTHER" id="PTHR24148:SF64">
    <property type="entry name" value="HETEROKARYON INCOMPATIBILITY DOMAIN-CONTAINING PROTEIN"/>
    <property type="match status" value="1"/>
</dbReference>
<evidence type="ECO:0000313" key="3">
    <source>
        <dbReference type="EMBL" id="ELA24781.1"/>
    </source>
</evidence>
<name>L2FFF1_COLFN</name>
<reference evidence="3" key="1">
    <citation type="submission" date="2012-08" db="EMBL/GenBank/DDBJ databases">
        <title>Genome analysis of Colletotrichum orbiculare and Colletotrichum fructicola.</title>
        <authorList>
            <person name="Gan P.H.P."/>
            <person name="Ikeda K."/>
            <person name="Irieda H."/>
            <person name="Narusaka M."/>
            <person name="O'Connell R.J."/>
            <person name="Narusaka Y."/>
            <person name="Takano Y."/>
            <person name="Kubo Y."/>
            <person name="Shirasu K."/>
        </authorList>
    </citation>
    <scope>NUCLEOTIDE SEQUENCE</scope>
    <source>
        <strain evidence="3">Nara gc5</strain>
    </source>
</reference>
<organism evidence="3">
    <name type="scientific">Colletotrichum fructicola (strain Nara gc5)</name>
    <name type="common">Anthracnose fungus</name>
    <name type="synonym">Colletotrichum gloeosporioides (strain Nara gc5)</name>
    <dbReference type="NCBI Taxonomy" id="1213859"/>
    <lineage>
        <taxon>Eukaryota</taxon>
        <taxon>Fungi</taxon>
        <taxon>Dikarya</taxon>
        <taxon>Ascomycota</taxon>
        <taxon>Pezizomycotina</taxon>
        <taxon>Sordariomycetes</taxon>
        <taxon>Hypocreomycetidae</taxon>
        <taxon>Glomerellales</taxon>
        <taxon>Glomerellaceae</taxon>
        <taxon>Colletotrichum</taxon>
        <taxon>Colletotrichum gloeosporioides species complex</taxon>
    </lineage>
</organism>
<feature type="region of interest" description="Disordered" evidence="1">
    <location>
        <begin position="1"/>
        <end position="24"/>
    </location>
</feature>
<proteinExistence type="predicted"/>
<dbReference type="Pfam" id="PF06985">
    <property type="entry name" value="HET"/>
    <property type="match status" value="1"/>
</dbReference>
<evidence type="ECO:0000256" key="1">
    <source>
        <dbReference type="SAM" id="MobiDB-lite"/>
    </source>
</evidence>
<dbReference type="InterPro" id="IPR052895">
    <property type="entry name" value="HetReg/Transcr_Mod"/>
</dbReference>
<accession>L2FFF1</accession>
<dbReference type="InterPro" id="IPR010730">
    <property type="entry name" value="HET"/>
</dbReference>